<gene>
    <name evidence="2" type="ORF">HPB48_010818</name>
</gene>
<dbReference type="AlphaFoldDB" id="A0A9J6GTT4"/>
<evidence type="ECO:0000313" key="2">
    <source>
        <dbReference type="EMBL" id="KAH9377692.1"/>
    </source>
</evidence>
<protein>
    <submittedName>
        <fullName evidence="2">Uncharacterized protein</fullName>
    </submittedName>
</protein>
<feature type="transmembrane region" description="Helical" evidence="1">
    <location>
        <begin position="43"/>
        <end position="67"/>
    </location>
</feature>
<dbReference type="Proteomes" id="UP000821853">
    <property type="component" value="Unassembled WGS sequence"/>
</dbReference>
<proteinExistence type="predicted"/>
<name>A0A9J6GTT4_HAELO</name>
<comment type="caution">
    <text evidence="2">The sequence shown here is derived from an EMBL/GenBank/DDBJ whole genome shotgun (WGS) entry which is preliminary data.</text>
</comment>
<evidence type="ECO:0000256" key="1">
    <source>
        <dbReference type="SAM" id="Phobius"/>
    </source>
</evidence>
<keyword evidence="3" id="KW-1185">Reference proteome</keyword>
<sequence length="124" mass="14344">MGSLVAEHFRQATRLLRWGGVWYVAEATNTAKPDTCHMLLRPYFWYSLLCFSVWLATDVVAALWAVMYGSTRRGAFVSTVYLSTQIVVLIKTVLVWVALAFEARRLRRLIEKSASLRVQPWNYR</sequence>
<dbReference type="VEuPathDB" id="VectorBase:HLOH_059423"/>
<evidence type="ECO:0000313" key="3">
    <source>
        <dbReference type="Proteomes" id="UP000821853"/>
    </source>
</evidence>
<keyword evidence="1" id="KW-0472">Membrane</keyword>
<organism evidence="2 3">
    <name type="scientific">Haemaphysalis longicornis</name>
    <name type="common">Bush tick</name>
    <dbReference type="NCBI Taxonomy" id="44386"/>
    <lineage>
        <taxon>Eukaryota</taxon>
        <taxon>Metazoa</taxon>
        <taxon>Ecdysozoa</taxon>
        <taxon>Arthropoda</taxon>
        <taxon>Chelicerata</taxon>
        <taxon>Arachnida</taxon>
        <taxon>Acari</taxon>
        <taxon>Parasitiformes</taxon>
        <taxon>Ixodida</taxon>
        <taxon>Ixodoidea</taxon>
        <taxon>Ixodidae</taxon>
        <taxon>Haemaphysalinae</taxon>
        <taxon>Haemaphysalis</taxon>
    </lineage>
</organism>
<accession>A0A9J6GTT4</accession>
<feature type="transmembrane region" description="Helical" evidence="1">
    <location>
        <begin position="79"/>
        <end position="101"/>
    </location>
</feature>
<keyword evidence="1" id="KW-1133">Transmembrane helix</keyword>
<dbReference type="EMBL" id="JABSTR010000008">
    <property type="protein sequence ID" value="KAH9377692.1"/>
    <property type="molecule type" value="Genomic_DNA"/>
</dbReference>
<keyword evidence="1" id="KW-0812">Transmembrane</keyword>
<reference evidence="2 3" key="1">
    <citation type="journal article" date="2020" name="Cell">
        <title>Large-Scale Comparative Analyses of Tick Genomes Elucidate Their Genetic Diversity and Vector Capacities.</title>
        <authorList>
            <consortium name="Tick Genome and Microbiome Consortium (TIGMIC)"/>
            <person name="Jia N."/>
            <person name="Wang J."/>
            <person name="Shi W."/>
            <person name="Du L."/>
            <person name="Sun Y."/>
            <person name="Zhan W."/>
            <person name="Jiang J.F."/>
            <person name="Wang Q."/>
            <person name="Zhang B."/>
            <person name="Ji P."/>
            <person name="Bell-Sakyi L."/>
            <person name="Cui X.M."/>
            <person name="Yuan T.T."/>
            <person name="Jiang B.G."/>
            <person name="Yang W.F."/>
            <person name="Lam T.T."/>
            <person name="Chang Q.C."/>
            <person name="Ding S.J."/>
            <person name="Wang X.J."/>
            <person name="Zhu J.G."/>
            <person name="Ruan X.D."/>
            <person name="Zhao L."/>
            <person name="Wei J.T."/>
            <person name="Ye R.Z."/>
            <person name="Que T.C."/>
            <person name="Du C.H."/>
            <person name="Zhou Y.H."/>
            <person name="Cheng J.X."/>
            <person name="Dai P.F."/>
            <person name="Guo W.B."/>
            <person name="Han X.H."/>
            <person name="Huang E.J."/>
            <person name="Li L.F."/>
            <person name="Wei W."/>
            <person name="Gao Y.C."/>
            <person name="Liu J.Z."/>
            <person name="Shao H.Z."/>
            <person name="Wang X."/>
            <person name="Wang C.C."/>
            <person name="Yang T.C."/>
            <person name="Huo Q.B."/>
            <person name="Li W."/>
            <person name="Chen H.Y."/>
            <person name="Chen S.E."/>
            <person name="Zhou L.G."/>
            <person name="Ni X.B."/>
            <person name="Tian J.H."/>
            <person name="Sheng Y."/>
            <person name="Liu T."/>
            <person name="Pan Y.S."/>
            <person name="Xia L.Y."/>
            <person name="Li J."/>
            <person name="Zhao F."/>
            <person name="Cao W.C."/>
        </authorList>
    </citation>
    <scope>NUCLEOTIDE SEQUENCE [LARGE SCALE GENOMIC DNA]</scope>
    <source>
        <strain evidence="2">HaeL-2018</strain>
    </source>
</reference>